<dbReference type="Gene3D" id="3.30.450.200">
    <property type="match status" value="1"/>
</dbReference>
<keyword evidence="3" id="KW-1185">Reference proteome</keyword>
<feature type="compositionally biased region" description="Basic and acidic residues" evidence="1">
    <location>
        <begin position="229"/>
        <end position="239"/>
    </location>
</feature>
<dbReference type="InterPro" id="IPR043153">
    <property type="entry name" value="DENN_C"/>
</dbReference>
<dbReference type="AlphaFoldDB" id="A0A6P7SFX3"/>
<name>A0A6P7SFX3_9MOLL</name>
<evidence type="ECO:0000313" key="3">
    <source>
        <dbReference type="Proteomes" id="UP000515154"/>
    </source>
</evidence>
<feature type="compositionally biased region" description="Pro residues" evidence="1">
    <location>
        <begin position="241"/>
        <end position="256"/>
    </location>
</feature>
<dbReference type="InterPro" id="IPR005113">
    <property type="entry name" value="uDENN_dom"/>
</dbReference>
<dbReference type="InterPro" id="IPR051942">
    <property type="entry name" value="DENN_domain_containing_2"/>
</dbReference>
<dbReference type="KEGG" id="osn:115212358"/>
<accession>A0A6P7SFX3</accession>
<feature type="region of interest" description="Disordered" evidence="1">
    <location>
        <begin position="490"/>
        <end position="515"/>
    </location>
</feature>
<dbReference type="SMART" id="SM00799">
    <property type="entry name" value="DENN"/>
    <property type="match status" value="1"/>
</dbReference>
<evidence type="ECO:0000259" key="2">
    <source>
        <dbReference type="PROSITE" id="PS50211"/>
    </source>
</evidence>
<dbReference type="PROSITE" id="PS50211">
    <property type="entry name" value="DENN"/>
    <property type="match status" value="1"/>
</dbReference>
<feature type="region of interest" description="Disordered" evidence="1">
    <location>
        <begin position="31"/>
        <end position="65"/>
    </location>
</feature>
<feature type="domain" description="UDENN" evidence="2">
    <location>
        <begin position="554"/>
        <end position="950"/>
    </location>
</feature>
<protein>
    <submittedName>
        <fullName evidence="4">DENN domain-containing protein 2B-like isoform X1</fullName>
    </submittedName>
</protein>
<feature type="region of interest" description="Disordered" evidence="1">
    <location>
        <begin position="285"/>
        <end position="353"/>
    </location>
</feature>
<proteinExistence type="predicted"/>
<dbReference type="SMART" id="SM00801">
    <property type="entry name" value="dDENN"/>
    <property type="match status" value="1"/>
</dbReference>
<feature type="compositionally biased region" description="Basic and acidic residues" evidence="1">
    <location>
        <begin position="203"/>
        <end position="212"/>
    </location>
</feature>
<dbReference type="Proteomes" id="UP000515154">
    <property type="component" value="Linkage group LG5"/>
</dbReference>
<dbReference type="InterPro" id="IPR037516">
    <property type="entry name" value="Tripartite_DENN"/>
</dbReference>
<dbReference type="SMART" id="SM00800">
    <property type="entry name" value="uDENN"/>
    <property type="match status" value="1"/>
</dbReference>
<evidence type="ECO:0000256" key="1">
    <source>
        <dbReference type="SAM" id="MobiDB-lite"/>
    </source>
</evidence>
<sequence length="992" mass="112987">MMDDESQQEVQNLPPGRFNDIRLKFEQAKLTSQVENDNSSNDSVFHNTAPIPKPAPRSSAVIPPKPTVKVKKVDLEEKPTPPVVIPRVKRDSLIKNESNEVAQTEIANSESNNGNCQLRPFVPNHKRGFSDCITSQRSNSYEKERKSDGFANYGCEDIDRSNEVLNKSKSFQTPKKPEIAARPNTALYGRDGLQHKKVTRHSSVRDSNRKDTTANTSPLCSDTKSQVDMMDKENTESKIPKIPPKPFNLPTGTPPKKPPRTYKHDLFLKNKESVVFKENEIYEMTTPNKISKPKTENAHKRPPRPPPPRPPAPKSPLSDKEKDKGLRNSLKTVNSNSKPSVVKNSVISDENNSKSSFNLRRCLSVESIHPDNKSNCNNAIYLETSKFGRSRDDLDALNNVEVYVDEQGYAVPYKFYIKDAPNSANSKDSSKQFDFTEKLQHLRRRFGDPTLKIANTPLKNLSGSDHKLNRGKVNLVRQKINQSYAVMHRTVKQPTETSQSERPLSENDSDTDSLVDESEIKKRLEYCSTIKSKTSERVKKSLRVLDKIYPQLFEYVICVGLRLNTEKLKYEPYVIYKFPEIRNYKLDTAGHLMLCSAVVDSNLSIPHFCFPDAEIYQSQEEMSTNPYWFVLTNFDGARVFGYCRRVWPYGPKLTPEVICIITPIEAVNMYNSLLLEMESRRLISPESMQELMASSFGRPLPSPGKVVTIRAMNEEGEVDVIELQRPMDTHLEGLNLESLLTLLGIEKLIWIFSTLLVERNIILCSKNLSTLSRTIHGLITLLYPFQWQHTYVPILPPNMLEIVCSPTPYIVGILSSYLPDLKNMSIDEVVILDLDRKHFVSNIGDESSILPKKIQKALRSALDSARNDIEAEGSKNLMISEAFLRLFVEMVGHTESYILTQQNGEKVFQKEQFIRSVNSKSIRKFLEWFSETQMFDVFKHSLLERSSSLELFLTRVYEHSNDSSTAGMKSNVKDLGKKMKNFGKALKTKFYT</sequence>
<evidence type="ECO:0000313" key="4">
    <source>
        <dbReference type="RefSeq" id="XP_029637090.1"/>
    </source>
</evidence>
<dbReference type="FunFam" id="3.40.50.11500:FF:000004">
    <property type="entry name" value="DENN domain-containing protein 2C isoform X1"/>
    <property type="match status" value="1"/>
</dbReference>
<dbReference type="InterPro" id="IPR001194">
    <property type="entry name" value="cDENN_dom"/>
</dbReference>
<reference evidence="4" key="1">
    <citation type="submission" date="2025-08" db="UniProtKB">
        <authorList>
            <consortium name="RefSeq"/>
        </authorList>
    </citation>
    <scope>IDENTIFICATION</scope>
</reference>
<feature type="compositionally biased region" description="Polar residues" evidence="1">
    <location>
        <begin position="213"/>
        <end position="226"/>
    </location>
</feature>
<feature type="region of interest" description="Disordered" evidence="1">
    <location>
        <begin position="181"/>
        <end position="265"/>
    </location>
</feature>
<feature type="compositionally biased region" description="Polar residues" evidence="1">
    <location>
        <begin position="31"/>
        <end position="46"/>
    </location>
</feature>
<feature type="compositionally biased region" description="Basic and acidic residues" evidence="1">
    <location>
        <begin position="317"/>
        <end position="326"/>
    </location>
</feature>
<feature type="compositionally biased region" description="Pro residues" evidence="1">
    <location>
        <begin position="304"/>
        <end position="314"/>
    </location>
</feature>
<dbReference type="RefSeq" id="XP_029637090.1">
    <property type="nucleotide sequence ID" value="XM_029781230.2"/>
</dbReference>
<gene>
    <name evidence="4" type="primary">LOC115212358</name>
</gene>
<feature type="compositionally biased region" description="Polar residues" evidence="1">
    <location>
        <begin position="492"/>
        <end position="502"/>
    </location>
</feature>
<dbReference type="PANTHER" id="PTHR15288">
    <property type="entry name" value="DENN DOMAIN-CONTAINING PROTEIN 2"/>
    <property type="match status" value="1"/>
</dbReference>
<dbReference type="Gene3D" id="3.40.50.11500">
    <property type="match status" value="1"/>
</dbReference>
<dbReference type="InterPro" id="IPR005112">
    <property type="entry name" value="dDENN_dom"/>
</dbReference>
<dbReference type="PANTHER" id="PTHR15288:SF0">
    <property type="entry name" value="UDENN DOMAIN-CONTAINING PROTEIN"/>
    <property type="match status" value="1"/>
</dbReference>
<feature type="compositionally biased region" description="Low complexity" evidence="1">
    <location>
        <begin position="331"/>
        <end position="346"/>
    </location>
</feature>
<organism evidence="3 4">
    <name type="scientific">Octopus sinensis</name>
    <name type="common">East Asian common octopus</name>
    <dbReference type="NCBI Taxonomy" id="2607531"/>
    <lineage>
        <taxon>Eukaryota</taxon>
        <taxon>Metazoa</taxon>
        <taxon>Spiralia</taxon>
        <taxon>Lophotrochozoa</taxon>
        <taxon>Mollusca</taxon>
        <taxon>Cephalopoda</taxon>
        <taxon>Coleoidea</taxon>
        <taxon>Octopodiformes</taxon>
        <taxon>Octopoda</taxon>
        <taxon>Incirrata</taxon>
        <taxon>Octopodidae</taxon>
        <taxon>Octopus</taxon>
    </lineage>
</organism>
<dbReference type="Pfam" id="PF03455">
    <property type="entry name" value="dDENN"/>
    <property type="match status" value="1"/>
</dbReference>
<dbReference type="Pfam" id="PF02141">
    <property type="entry name" value="DENN"/>
    <property type="match status" value="1"/>
</dbReference>
<dbReference type="Pfam" id="PF03456">
    <property type="entry name" value="uDENN"/>
    <property type="match status" value="1"/>
</dbReference>